<dbReference type="AlphaFoldDB" id="A0A822XSY1"/>
<accession>A0A822XSY1</accession>
<evidence type="ECO:0000313" key="3">
    <source>
        <dbReference type="Proteomes" id="UP000607653"/>
    </source>
</evidence>
<dbReference type="Proteomes" id="UP000607653">
    <property type="component" value="Unassembled WGS sequence"/>
</dbReference>
<dbReference type="EMBL" id="DUZY01000001">
    <property type="protein sequence ID" value="DAD22016.1"/>
    <property type="molecule type" value="Genomic_DNA"/>
</dbReference>
<protein>
    <submittedName>
        <fullName evidence="2">Uncharacterized protein</fullName>
    </submittedName>
</protein>
<name>A0A822XSY1_NELNU</name>
<organism evidence="2 3">
    <name type="scientific">Nelumbo nucifera</name>
    <name type="common">Sacred lotus</name>
    <dbReference type="NCBI Taxonomy" id="4432"/>
    <lineage>
        <taxon>Eukaryota</taxon>
        <taxon>Viridiplantae</taxon>
        <taxon>Streptophyta</taxon>
        <taxon>Embryophyta</taxon>
        <taxon>Tracheophyta</taxon>
        <taxon>Spermatophyta</taxon>
        <taxon>Magnoliopsida</taxon>
        <taxon>Proteales</taxon>
        <taxon>Nelumbonaceae</taxon>
        <taxon>Nelumbo</taxon>
    </lineage>
</organism>
<evidence type="ECO:0000256" key="1">
    <source>
        <dbReference type="SAM" id="Phobius"/>
    </source>
</evidence>
<feature type="transmembrane region" description="Helical" evidence="1">
    <location>
        <begin position="20"/>
        <end position="39"/>
    </location>
</feature>
<sequence>MDDGRVSSNYYSLSHQALSPRILLASWMSLGIMVTRLAWIAQRFVSSKRPTRYASAASCNARTAWLWKRRSVLKSWAISRTSF</sequence>
<keyword evidence="1" id="KW-0472">Membrane</keyword>
<keyword evidence="3" id="KW-1185">Reference proteome</keyword>
<reference evidence="2 3" key="1">
    <citation type="journal article" date="2020" name="Mol. Biol. Evol.">
        <title>Distinct Expression and Methylation Patterns for Genes with Different Fates following a Single Whole-Genome Duplication in Flowering Plants.</title>
        <authorList>
            <person name="Shi T."/>
            <person name="Rahmani R.S."/>
            <person name="Gugger P.F."/>
            <person name="Wang M."/>
            <person name="Li H."/>
            <person name="Zhang Y."/>
            <person name="Li Z."/>
            <person name="Wang Q."/>
            <person name="Van de Peer Y."/>
            <person name="Marchal K."/>
            <person name="Chen J."/>
        </authorList>
    </citation>
    <scope>NUCLEOTIDE SEQUENCE [LARGE SCALE GENOMIC DNA]</scope>
    <source>
        <tissue evidence="2">Leaf</tissue>
    </source>
</reference>
<evidence type="ECO:0000313" key="2">
    <source>
        <dbReference type="EMBL" id="DAD22016.1"/>
    </source>
</evidence>
<keyword evidence="1" id="KW-1133">Transmembrane helix</keyword>
<proteinExistence type="predicted"/>
<comment type="caution">
    <text evidence="2">The sequence shown here is derived from an EMBL/GenBank/DDBJ whole genome shotgun (WGS) entry which is preliminary data.</text>
</comment>
<keyword evidence="1" id="KW-0812">Transmembrane</keyword>
<gene>
    <name evidence="2" type="ORF">HUJ06_023479</name>
</gene>